<evidence type="ECO:0000256" key="1">
    <source>
        <dbReference type="SAM" id="SignalP"/>
    </source>
</evidence>
<dbReference type="AlphaFoldDB" id="A0A6S5RUB5"/>
<dbReference type="SUPFAM" id="SSF53850">
    <property type="entry name" value="Periplasmic binding protein-like II"/>
    <property type="match status" value="1"/>
</dbReference>
<sequence length="280" mass="31366">MRRRRSIPGRLACAGLLVGVLPLAAQAQGYVVGVENLAFQPHYQLDEGGQYRGFGRDLLDLFARSEGLQLEYRPLPVNELAQRAAAGEVDLRYPDNPEWAGAAAPGYAPTYSAPVVGYVDGVLVDPRHAGQGLDGIRRLALVKGWTPRGYQSRIEAGQVQPVEARDLRQMINQTLRRDTDGAYFNVVVATYYLDNVRARPGALVFDPSLPHTRSHFHLSSVRHPELVQRFDRFLGEHAQEVAALKARYRVEANLDSAYMGMEQWKVDFLERQKRKEAQGQ</sequence>
<reference evidence="2 3" key="1">
    <citation type="submission" date="2019-12" db="EMBL/GenBank/DDBJ databases">
        <title>complete genome sequences of Pseudomonas otitidis str. WP8-S17-CRE-03 isolated from wastewater treatment plant effluent.</title>
        <authorList>
            <person name="Sekizuka T."/>
            <person name="Itokawa K."/>
            <person name="Yatsu K."/>
            <person name="Inamine Y."/>
            <person name="Kuroda M."/>
        </authorList>
    </citation>
    <scope>NUCLEOTIDE SEQUENCE [LARGE SCALE GENOMIC DNA]</scope>
    <source>
        <strain evidence="2 3">WP8-S17-CRE-03</strain>
    </source>
</reference>
<dbReference type="Proteomes" id="UP000515591">
    <property type="component" value="Chromosome"/>
</dbReference>
<evidence type="ECO:0000313" key="3">
    <source>
        <dbReference type="Proteomes" id="UP000515591"/>
    </source>
</evidence>
<dbReference type="Gene3D" id="3.40.190.10">
    <property type="entry name" value="Periplasmic binding protein-like II"/>
    <property type="match status" value="2"/>
</dbReference>
<dbReference type="EMBL" id="AP022213">
    <property type="protein sequence ID" value="BBT15979.1"/>
    <property type="molecule type" value="Genomic_DNA"/>
</dbReference>
<feature type="chain" id="PRO_5028012834" evidence="1">
    <location>
        <begin position="28"/>
        <end position="280"/>
    </location>
</feature>
<name>A0A6S5RUB5_9GAMM</name>
<dbReference type="RefSeq" id="WP_182852294.1">
    <property type="nucleotide sequence ID" value="NZ_AP022213.1"/>
</dbReference>
<feature type="signal peptide" evidence="1">
    <location>
        <begin position="1"/>
        <end position="27"/>
    </location>
</feature>
<proteinExistence type="predicted"/>
<protein>
    <submittedName>
        <fullName evidence="2">Uncharacterized protein</fullName>
    </submittedName>
</protein>
<gene>
    <name evidence="2" type="ORF">WP8S17C03_20280</name>
</gene>
<evidence type="ECO:0000313" key="2">
    <source>
        <dbReference type="EMBL" id="BBT15979.1"/>
    </source>
</evidence>
<keyword evidence="1" id="KW-0732">Signal</keyword>
<organism evidence="2 3">
    <name type="scientific">Metapseudomonas otitidis</name>
    <dbReference type="NCBI Taxonomy" id="319939"/>
    <lineage>
        <taxon>Bacteria</taxon>
        <taxon>Pseudomonadati</taxon>
        <taxon>Pseudomonadota</taxon>
        <taxon>Gammaproteobacteria</taxon>
        <taxon>Pseudomonadales</taxon>
        <taxon>Pseudomonadaceae</taxon>
        <taxon>Metapseudomonas</taxon>
    </lineage>
</organism>
<accession>A0A6S5RUB5</accession>